<dbReference type="CTD" id="188554"/>
<sequence>MTAEKLTILDNGEGLFQTHVYVKDVQEAIGEQMNTESRLGENTKYTVVGDGNGFMSRVVLVEPEWTITENHLPKKFILKICSSLHVHGIVDKMKESNQSINENEEELWAMFENEAQHLHNREVNFYVLAEKWNKPEELLNAKIFFSKKFDSENKLKGFLGMEYVDDVTIRHLYCNLKPYELHPVLKAVAQLQAESLHLSDEELQSISGFDFKQMMGTMFNDDGLKGNYKQTRDINPERLKEKTDIVEAFGMEVVNFEFAGNLNKVVGIHKDVLVHGDLWAANILWNENDGKFSASKVIDYQIIHMGNPAEDLVRVFLCTLSGADRQAHWEKLLEQFYEYFLEALEDNEIPYTLDQLKESYRLYFVTGSLVMLPLYGPIAQTKLSYSKDTEHVEEYREILTEKAEKLLEDMEHWHFYSRNLTGRQEKDSVTN</sequence>
<evidence type="ECO:0000313" key="2">
    <source>
        <dbReference type="EMBL" id="CAB04733.2"/>
    </source>
</evidence>
<dbReference type="PANTHER" id="PTHR23020:SF9">
    <property type="entry name" value="CHK KINASE-LIKE DOMAIN-CONTAINING PROTEIN"/>
    <property type="match status" value="1"/>
</dbReference>
<dbReference type="Pfam" id="PF07914">
    <property type="entry name" value="DUF1679"/>
    <property type="match status" value="1"/>
</dbReference>
<dbReference type="InterPro" id="IPR052961">
    <property type="entry name" value="Oxido-Kinase-like_Enzymes"/>
</dbReference>
<evidence type="ECO:0007829" key="5">
    <source>
        <dbReference type="PeptideAtlas" id="Q9XUP2"/>
    </source>
</evidence>
<dbReference type="Proteomes" id="UP000001940">
    <property type="component" value="Chromosome V"/>
</dbReference>
<reference evidence="2 3" key="1">
    <citation type="journal article" date="1998" name="Science">
        <title>Genome sequence of the nematode C. elegans: a platform for investigating biology.</title>
        <authorList>
            <consortium name="The C. elegans sequencing consortium"/>
            <person name="Sulson J.E."/>
            <person name="Waterston R."/>
        </authorList>
    </citation>
    <scope>NUCLEOTIDE SEQUENCE [LARGE SCALE GENOMIC DNA]</scope>
    <source>
        <strain evidence="2 3">Bristol N2</strain>
    </source>
</reference>
<dbReference type="InterPro" id="IPR011009">
    <property type="entry name" value="Kinase-like_dom_sf"/>
</dbReference>
<dbReference type="PeptideAtlas" id="Q9XUP2"/>
<dbReference type="KEGG" id="cel:CELE_T16G1.6"/>
<dbReference type="FunCoup" id="Q9XUP2">
    <property type="interactions" value="8"/>
</dbReference>
<dbReference type="SMART" id="SM00587">
    <property type="entry name" value="CHK"/>
    <property type="match status" value="1"/>
</dbReference>
<dbReference type="InterPro" id="IPR012877">
    <property type="entry name" value="Dhs-27"/>
</dbReference>
<gene>
    <name evidence="2" type="ORF">CELE_T16G1.6</name>
    <name evidence="2 4" type="ORF">T16G1.6</name>
</gene>
<name>Q9XUP2_CAEEL</name>
<dbReference type="InterPro" id="IPR015897">
    <property type="entry name" value="CHK_kinase-like"/>
</dbReference>
<dbReference type="HOGENOM" id="CLU_038410_1_0_1"/>
<dbReference type="Bgee" id="WBGene00011800">
    <property type="expression patterns" value="Expressed in adult organism and 1 other cell type or tissue"/>
</dbReference>
<evidence type="ECO:0000313" key="3">
    <source>
        <dbReference type="Proteomes" id="UP000001940"/>
    </source>
</evidence>
<dbReference type="AlphaFoldDB" id="Q9XUP2"/>
<dbReference type="PANTHER" id="PTHR23020">
    <property type="entry name" value="UNCHARACTERIZED NUCLEAR HORMONE RECEPTOR-RELATED"/>
    <property type="match status" value="1"/>
</dbReference>
<dbReference type="GeneID" id="188554"/>
<dbReference type="EMBL" id="BX284605">
    <property type="protein sequence ID" value="CAB04733.2"/>
    <property type="molecule type" value="Genomic_DNA"/>
</dbReference>
<dbReference type="IntAct" id="Q9XUP2">
    <property type="interactions" value="1"/>
</dbReference>
<dbReference type="PaxDb" id="6239-T16G1.6"/>
<dbReference type="eggNOG" id="ENOG502QVFS">
    <property type="taxonomic scope" value="Eukaryota"/>
</dbReference>
<evidence type="ECO:0000313" key="4">
    <source>
        <dbReference type="WormBase" id="T16G1.6"/>
    </source>
</evidence>
<dbReference type="OrthoDB" id="5915577at2759"/>
<dbReference type="WormBase" id="T16G1.6">
    <property type="protein sequence ID" value="CE36202"/>
    <property type="gene ID" value="WBGene00011800"/>
</dbReference>
<protein>
    <submittedName>
        <fullName evidence="2">CHK kinase-like domain-containing protein</fullName>
    </submittedName>
</protein>
<dbReference type="UCSC" id="T16G1.6">
    <property type="organism name" value="c. elegans"/>
</dbReference>
<dbReference type="AGR" id="WB:WBGene00011800"/>
<dbReference type="PhylomeDB" id="Q9XUP2"/>
<feature type="domain" description="CHK kinase-like" evidence="1">
    <location>
        <begin position="158"/>
        <end position="346"/>
    </location>
</feature>
<keyword evidence="3" id="KW-1185">Reference proteome</keyword>
<organism evidence="2 3">
    <name type="scientific">Caenorhabditis elegans</name>
    <dbReference type="NCBI Taxonomy" id="6239"/>
    <lineage>
        <taxon>Eukaryota</taxon>
        <taxon>Metazoa</taxon>
        <taxon>Ecdysozoa</taxon>
        <taxon>Nematoda</taxon>
        <taxon>Chromadorea</taxon>
        <taxon>Rhabditida</taxon>
        <taxon>Rhabditina</taxon>
        <taxon>Rhabditomorpha</taxon>
        <taxon>Rhabditoidea</taxon>
        <taxon>Rhabditidae</taxon>
        <taxon>Peloderinae</taxon>
        <taxon>Caenorhabditis</taxon>
    </lineage>
</organism>
<dbReference type="InParanoid" id="Q9XUP2"/>
<keyword evidence="5" id="KW-1267">Proteomics identification</keyword>
<accession>Q9XUP2</accession>
<dbReference type="OMA" id="CFIRIAR"/>
<dbReference type="Gene3D" id="3.90.1200.10">
    <property type="match status" value="1"/>
</dbReference>
<proteinExistence type="evidence at protein level"/>
<dbReference type="RefSeq" id="NP_506234.2">
    <property type="nucleotide sequence ID" value="NM_073833.5"/>
</dbReference>
<dbReference type="PIR" id="T24958">
    <property type="entry name" value="T24958"/>
</dbReference>
<dbReference type="SUPFAM" id="SSF56112">
    <property type="entry name" value="Protein kinase-like (PK-like)"/>
    <property type="match status" value="1"/>
</dbReference>
<evidence type="ECO:0000259" key="1">
    <source>
        <dbReference type="SMART" id="SM00587"/>
    </source>
</evidence>